<proteinExistence type="predicted"/>
<dbReference type="AlphaFoldDB" id="E1Z540"/>
<dbReference type="RefSeq" id="XP_005851560.1">
    <property type="nucleotide sequence ID" value="XM_005851498.1"/>
</dbReference>
<sequence length="93" mass="10392">MSSLRKLQQEIEKTLKKVQEGLEVFDDHQEQYDTTDPANANAREKLESQARAAGWDGACQGGPPSAVLLVGSTPVLKDQIKKLQRLRDSIKTW</sequence>
<gene>
    <name evidence="2" type="ORF">CHLNCDRAFT_138034</name>
</gene>
<dbReference type="GO" id="GO:0006355">
    <property type="term" value="P:regulation of DNA-templated transcription"/>
    <property type="evidence" value="ECO:0007669"/>
    <property type="project" value="InterPro"/>
</dbReference>
<dbReference type="KEGG" id="cvr:CHLNCDRAFT_138034"/>
<dbReference type="GO" id="GO:0005634">
    <property type="term" value="C:nucleus"/>
    <property type="evidence" value="ECO:0007669"/>
    <property type="project" value="InterPro"/>
</dbReference>
<dbReference type="Proteomes" id="UP000008141">
    <property type="component" value="Unassembled WGS sequence"/>
</dbReference>
<evidence type="ECO:0000313" key="2">
    <source>
        <dbReference type="EMBL" id="EFN59458.1"/>
    </source>
</evidence>
<feature type="domain" description="CCR4-Not complex component Not N-terminal" evidence="1">
    <location>
        <begin position="5"/>
        <end position="49"/>
    </location>
</feature>
<dbReference type="InParanoid" id="E1Z540"/>
<reference evidence="2 3" key="1">
    <citation type="journal article" date="2010" name="Plant Cell">
        <title>The Chlorella variabilis NC64A genome reveals adaptation to photosymbiosis, coevolution with viruses, and cryptic sex.</title>
        <authorList>
            <person name="Blanc G."/>
            <person name="Duncan G."/>
            <person name="Agarkova I."/>
            <person name="Borodovsky M."/>
            <person name="Gurnon J."/>
            <person name="Kuo A."/>
            <person name="Lindquist E."/>
            <person name="Lucas S."/>
            <person name="Pangilinan J."/>
            <person name="Polle J."/>
            <person name="Salamov A."/>
            <person name="Terry A."/>
            <person name="Yamada T."/>
            <person name="Dunigan D.D."/>
            <person name="Grigoriev I.V."/>
            <person name="Claverie J.M."/>
            <person name="Van Etten J.L."/>
        </authorList>
    </citation>
    <scope>NUCLEOTIDE SEQUENCE [LARGE SCALE GENOMIC DNA]</scope>
    <source>
        <strain evidence="2 3">NC64A</strain>
    </source>
</reference>
<keyword evidence="3" id="KW-1185">Reference proteome</keyword>
<dbReference type="EMBL" id="GL433836">
    <property type="protein sequence ID" value="EFN59458.1"/>
    <property type="molecule type" value="Genomic_DNA"/>
</dbReference>
<dbReference type="OrthoDB" id="293823at2759"/>
<accession>E1Z540</accession>
<dbReference type="InterPro" id="IPR007207">
    <property type="entry name" value="Not_N"/>
</dbReference>
<evidence type="ECO:0000313" key="3">
    <source>
        <dbReference type="Proteomes" id="UP000008141"/>
    </source>
</evidence>
<name>E1Z540_CHLVA</name>
<protein>
    <recommendedName>
        <fullName evidence="1">CCR4-Not complex component Not N-terminal domain-containing protein</fullName>
    </recommendedName>
</protein>
<dbReference type="GeneID" id="17358620"/>
<organism evidence="3">
    <name type="scientific">Chlorella variabilis</name>
    <name type="common">Green alga</name>
    <dbReference type="NCBI Taxonomy" id="554065"/>
    <lineage>
        <taxon>Eukaryota</taxon>
        <taxon>Viridiplantae</taxon>
        <taxon>Chlorophyta</taxon>
        <taxon>core chlorophytes</taxon>
        <taxon>Trebouxiophyceae</taxon>
        <taxon>Chlorellales</taxon>
        <taxon>Chlorellaceae</taxon>
        <taxon>Chlorella clade</taxon>
        <taxon>Chlorella</taxon>
    </lineage>
</organism>
<dbReference type="eggNOG" id="KOG2150">
    <property type="taxonomic scope" value="Eukaryota"/>
</dbReference>
<dbReference type="Pfam" id="PF04065">
    <property type="entry name" value="Not3"/>
    <property type="match status" value="1"/>
</dbReference>
<dbReference type="STRING" id="554065.E1Z540"/>
<evidence type="ECO:0000259" key="1">
    <source>
        <dbReference type="Pfam" id="PF04065"/>
    </source>
</evidence>